<dbReference type="AlphaFoldDB" id="A3VMF5"/>
<dbReference type="OrthoDB" id="9130422at2"/>
<dbReference type="InterPro" id="IPR032347">
    <property type="entry name" value="DUF4864"/>
</dbReference>
<dbReference type="Proteomes" id="UP000002931">
    <property type="component" value="Unassembled WGS sequence"/>
</dbReference>
<protein>
    <recommendedName>
        <fullName evidence="4">DUF4864 domain-containing protein</fullName>
    </recommendedName>
</protein>
<dbReference type="Pfam" id="PF16156">
    <property type="entry name" value="DUF4864"/>
    <property type="match status" value="1"/>
</dbReference>
<evidence type="ECO:0000313" key="2">
    <source>
        <dbReference type="EMBL" id="EAQ10558.1"/>
    </source>
</evidence>
<evidence type="ECO:0008006" key="4">
    <source>
        <dbReference type="Google" id="ProtNLM"/>
    </source>
</evidence>
<dbReference type="EMBL" id="AAMT01000032">
    <property type="protein sequence ID" value="EAQ10558.1"/>
    <property type="molecule type" value="Genomic_DNA"/>
</dbReference>
<comment type="caution">
    <text evidence="2">The sequence shown here is derived from an EMBL/GenBank/DDBJ whole genome shotgun (WGS) entry which is preliminary data.</text>
</comment>
<evidence type="ECO:0000256" key="1">
    <source>
        <dbReference type="SAM" id="SignalP"/>
    </source>
</evidence>
<feature type="chain" id="PRO_5002661925" description="DUF4864 domain-containing protein" evidence="1">
    <location>
        <begin position="23"/>
        <end position="138"/>
    </location>
</feature>
<gene>
    <name evidence="2" type="ORF">RB2654_06032</name>
</gene>
<organism evidence="2 3">
    <name type="scientific">Maritimibacter alkaliphilus HTCC2654</name>
    <dbReference type="NCBI Taxonomy" id="314271"/>
    <lineage>
        <taxon>Bacteria</taxon>
        <taxon>Pseudomonadati</taxon>
        <taxon>Pseudomonadota</taxon>
        <taxon>Alphaproteobacteria</taxon>
        <taxon>Rhodobacterales</taxon>
        <taxon>Roseobacteraceae</taxon>
        <taxon>Maritimibacter</taxon>
    </lineage>
</organism>
<feature type="signal peptide" evidence="1">
    <location>
        <begin position="1"/>
        <end position="22"/>
    </location>
</feature>
<proteinExistence type="predicted"/>
<keyword evidence="1" id="KW-0732">Signal</keyword>
<dbReference type="STRING" id="314271.RB2654_06032"/>
<keyword evidence="3" id="KW-1185">Reference proteome</keyword>
<sequence>MKQILLVLAMTLATILPHATTAEETDEGAIQGVIASQLDAFRAEDVDTAWSYASPMIQRMFRTPKLFGHMVETGYPMVWKQTSTEFLELRDINGSMWQKVLVRDGSGTYHVLDYKMFATDKGWLIDGVQLIREAGVGV</sequence>
<accession>A3VMF5</accession>
<evidence type="ECO:0000313" key="3">
    <source>
        <dbReference type="Proteomes" id="UP000002931"/>
    </source>
</evidence>
<dbReference type="RefSeq" id="WP_008329702.1">
    <property type="nucleotide sequence ID" value="NZ_CH902578.1"/>
</dbReference>
<name>A3VMF5_9RHOB</name>
<dbReference type="HOGENOM" id="CLU_137911_1_1_5"/>
<dbReference type="eggNOG" id="ENOG5032TNJ">
    <property type="taxonomic scope" value="Bacteria"/>
</dbReference>
<reference evidence="2 3" key="1">
    <citation type="journal article" date="2010" name="J. Bacteriol.">
        <title>Genome sequences of Pelagibaca bermudensis HTCC2601T and Maritimibacter alkaliphilus HTCC2654T, the type strains of two marine Roseobacter genera.</title>
        <authorList>
            <person name="Thrash J.C."/>
            <person name="Cho J.C."/>
            <person name="Ferriera S."/>
            <person name="Johnson J."/>
            <person name="Vergin K.L."/>
            <person name="Giovannoni S.J."/>
        </authorList>
    </citation>
    <scope>NUCLEOTIDE SEQUENCE [LARGE SCALE GENOMIC DNA]</scope>
    <source>
        <strain evidence="2 3">HTCC2654</strain>
    </source>
</reference>